<dbReference type="AlphaFoldDB" id="A0A829Q8F0"/>
<dbReference type="Gene3D" id="3.40.630.10">
    <property type="entry name" value="Zn peptidases"/>
    <property type="match status" value="1"/>
</dbReference>
<dbReference type="EMBL" id="JAOF01000001">
    <property type="protein sequence ID" value="EUA49210.1"/>
    <property type="molecule type" value="Genomic_DNA"/>
</dbReference>
<comment type="caution">
    <text evidence="1">The sequence shown here is derived from an EMBL/GenBank/DDBJ whole genome shotgun (WGS) entry which is preliminary data.</text>
</comment>
<dbReference type="InterPro" id="IPR002933">
    <property type="entry name" value="Peptidase_M20"/>
</dbReference>
<gene>
    <name evidence="1" type="ORF">I543_5090</name>
</gene>
<dbReference type="PANTHER" id="PTHR11014:SF63">
    <property type="entry name" value="METALLOPEPTIDASE, PUTATIVE (AFU_ORTHOLOGUE AFUA_6G09600)-RELATED"/>
    <property type="match status" value="1"/>
</dbReference>
<accession>A0A829Q8F0</accession>
<name>A0A829Q8F0_9MYCO</name>
<proteinExistence type="predicted"/>
<dbReference type="PANTHER" id="PTHR11014">
    <property type="entry name" value="PEPTIDASE M20 FAMILY MEMBER"/>
    <property type="match status" value="1"/>
</dbReference>
<dbReference type="SUPFAM" id="SSF53187">
    <property type="entry name" value="Zn-dependent exopeptidases"/>
    <property type="match status" value="1"/>
</dbReference>
<evidence type="ECO:0000313" key="2">
    <source>
        <dbReference type="Proteomes" id="UP000020103"/>
    </source>
</evidence>
<dbReference type="Pfam" id="PF01546">
    <property type="entry name" value="Peptidase_M20"/>
    <property type="match status" value="1"/>
</dbReference>
<dbReference type="Proteomes" id="UP000020103">
    <property type="component" value="Unassembled WGS sequence"/>
</dbReference>
<dbReference type="GO" id="GO:0016787">
    <property type="term" value="F:hydrolase activity"/>
    <property type="evidence" value="ECO:0007669"/>
    <property type="project" value="InterPro"/>
</dbReference>
<protein>
    <submittedName>
        <fullName evidence="1">Peptidase M20/M25/M40 family protein</fullName>
    </submittedName>
</protein>
<reference evidence="1 2" key="1">
    <citation type="submission" date="2013-12" db="EMBL/GenBank/DDBJ databases">
        <authorList>
            <person name="Madinger N."/>
            <person name="Lenaerts A."/>
            <person name="Ordway D."/>
            <person name="DeGroote M.A."/>
            <person name="Parker T."/>
            <person name="Sizemore C."/>
            <person name="Tallon L.J."/>
            <person name="Sadzewicz L.K."/>
            <person name="Sengamalay N."/>
            <person name="Fraser C.M."/>
            <person name="Hine E."/>
            <person name="Shefchek K.A."/>
            <person name="Das S.P."/>
            <person name="Tettelin H."/>
        </authorList>
    </citation>
    <scope>NUCLEOTIDE SEQUENCE [LARGE SCALE GENOMIC DNA]</scope>
    <source>
        <strain evidence="1 2">21</strain>
    </source>
</reference>
<organism evidence="1 2">
    <name type="scientific">Mycobacteroides abscessus 21</name>
    <dbReference type="NCBI Taxonomy" id="1299324"/>
    <lineage>
        <taxon>Bacteria</taxon>
        <taxon>Bacillati</taxon>
        <taxon>Actinomycetota</taxon>
        <taxon>Actinomycetes</taxon>
        <taxon>Mycobacteriales</taxon>
        <taxon>Mycobacteriaceae</taxon>
        <taxon>Mycobacteroides</taxon>
        <taxon>Mycobacteroides abscessus</taxon>
    </lineage>
</organism>
<dbReference type="InterPro" id="IPR017439">
    <property type="entry name" value="Amidohydrolase"/>
</dbReference>
<sequence>MSITLPHNWADDLGDLADFYRDLHQNPELSFQEHRTAGKIEEAIAPLGLEVTAGIGGTGVVAVLRNGSGPVIWLRADFDALPVQEQTGLPYASTVRATNPDGKDVPVMHACGHDMHVAALVGALRLLDQLKATWSGTVVAVFQPAEEVGGVRTR</sequence>
<evidence type="ECO:0000313" key="1">
    <source>
        <dbReference type="EMBL" id="EUA49210.1"/>
    </source>
</evidence>